<dbReference type="InterPro" id="IPR003724">
    <property type="entry name" value="CblAdoTrfase_CobA"/>
</dbReference>
<dbReference type="PANTHER" id="PTHR46638">
    <property type="entry name" value="CORRINOID ADENOSYLTRANSFERASE"/>
    <property type="match status" value="1"/>
</dbReference>
<keyword evidence="2" id="KW-0808">Transferase</keyword>
<dbReference type="PANTHER" id="PTHR46638:SF1">
    <property type="entry name" value="CORRINOID ADENOSYLTRANSFERASE"/>
    <property type="match status" value="1"/>
</dbReference>
<proteinExistence type="predicted"/>
<dbReference type="GO" id="GO:0005524">
    <property type="term" value="F:ATP binding"/>
    <property type="evidence" value="ECO:0007669"/>
    <property type="project" value="InterPro"/>
</dbReference>
<dbReference type="Proteomes" id="UP000002508">
    <property type="component" value="Chromosome"/>
</dbReference>
<accession>B8G808</accession>
<dbReference type="eggNOG" id="COG2109">
    <property type="taxonomic scope" value="Bacteria"/>
</dbReference>
<gene>
    <name evidence="2" type="ordered locus">Cagg_1279</name>
</gene>
<evidence type="ECO:0000256" key="1">
    <source>
        <dbReference type="SAM" id="MobiDB-lite"/>
    </source>
</evidence>
<dbReference type="SUPFAM" id="SSF52540">
    <property type="entry name" value="P-loop containing nucleoside triphosphate hydrolases"/>
    <property type="match status" value="1"/>
</dbReference>
<dbReference type="CDD" id="cd00561">
    <property type="entry name" value="CobA_ACA"/>
    <property type="match status" value="1"/>
</dbReference>
<dbReference type="OrthoDB" id="9810309at2"/>
<dbReference type="GO" id="GO:0009236">
    <property type="term" value="P:cobalamin biosynthetic process"/>
    <property type="evidence" value="ECO:0007669"/>
    <property type="project" value="InterPro"/>
</dbReference>
<protein>
    <submittedName>
        <fullName evidence="2">Cob(I)alamin adenosyltransferase</fullName>
        <ecNumber evidence="2">2.5.1.17</ecNumber>
    </submittedName>
</protein>
<dbReference type="NCBIfam" id="TIGR00708">
    <property type="entry name" value="cobA"/>
    <property type="match status" value="1"/>
</dbReference>
<keyword evidence="3" id="KW-1185">Reference proteome</keyword>
<dbReference type="NCBIfam" id="NF004637">
    <property type="entry name" value="PRK05986.1"/>
    <property type="match status" value="1"/>
</dbReference>
<dbReference type="InterPro" id="IPR027417">
    <property type="entry name" value="P-loop_NTPase"/>
</dbReference>
<evidence type="ECO:0000313" key="3">
    <source>
        <dbReference type="Proteomes" id="UP000002508"/>
    </source>
</evidence>
<dbReference type="PIRSF" id="PIRSF015617">
    <property type="entry name" value="Adensltrnsf_CobA"/>
    <property type="match status" value="1"/>
</dbReference>
<feature type="region of interest" description="Disordered" evidence="1">
    <location>
        <begin position="1"/>
        <end position="30"/>
    </location>
</feature>
<dbReference type="GO" id="GO:0008817">
    <property type="term" value="F:corrinoid adenosyltransferase activity"/>
    <property type="evidence" value="ECO:0007669"/>
    <property type="project" value="UniProtKB-EC"/>
</dbReference>
<dbReference type="EC" id="2.5.1.17" evidence="2"/>
<sequence length="202" mass="22592">MSDETTTPVEPGLSPEAKERRKAVRASHTPKGLVIVNTGNGKGKTTAALGILLRAWGRDMRVGGVQFIKHEQANFGELRALKRMGITLTPMGDGFTWTSRNLDETQARALHGWEVAKQQIAGGDYDVFLLDEFTYVMHYGWVPASEVVAWLRAHKPPMLHLIITGRYAPSELIEYADLVTEMHEVKHPFRDQGIRAQPGIEY</sequence>
<dbReference type="HOGENOM" id="CLU_088595_0_1_0"/>
<dbReference type="Pfam" id="PF02572">
    <property type="entry name" value="CobA_CobO_BtuR"/>
    <property type="match status" value="1"/>
</dbReference>
<evidence type="ECO:0000313" key="2">
    <source>
        <dbReference type="EMBL" id="ACL24187.1"/>
    </source>
</evidence>
<dbReference type="Gene3D" id="3.40.50.300">
    <property type="entry name" value="P-loop containing nucleotide triphosphate hydrolases"/>
    <property type="match status" value="1"/>
</dbReference>
<dbReference type="KEGG" id="cag:Cagg_1279"/>
<dbReference type="AlphaFoldDB" id="B8G808"/>
<dbReference type="EMBL" id="CP001337">
    <property type="protein sequence ID" value="ACL24187.1"/>
    <property type="molecule type" value="Genomic_DNA"/>
</dbReference>
<reference evidence="2" key="1">
    <citation type="submission" date="2008-12" db="EMBL/GenBank/DDBJ databases">
        <title>Complete sequence of Chloroflexus aggregans DSM 9485.</title>
        <authorList>
            <consortium name="US DOE Joint Genome Institute"/>
            <person name="Lucas S."/>
            <person name="Copeland A."/>
            <person name="Lapidus A."/>
            <person name="Glavina del Rio T."/>
            <person name="Dalin E."/>
            <person name="Tice H."/>
            <person name="Pitluck S."/>
            <person name="Foster B."/>
            <person name="Larimer F."/>
            <person name="Land M."/>
            <person name="Hauser L."/>
            <person name="Kyrpides N."/>
            <person name="Mikhailova N."/>
            <person name="Bryant D."/>
            <person name="Richardson P."/>
        </authorList>
    </citation>
    <scope>NUCLEOTIDE SEQUENCE</scope>
    <source>
        <strain evidence="2">DSM 9485</strain>
    </source>
</reference>
<name>B8G808_CHLAD</name>
<organism evidence="2 3">
    <name type="scientific">Chloroflexus aggregans (strain MD-66 / DSM 9485)</name>
    <dbReference type="NCBI Taxonomy" id="326427"/>
    <lineage>
        <taxon>Bacteria</taxon>
        <taxon>Bacillati</taxon>
        <taxon>Chloroflexota</taxon>
        <taxon>Chloroflexia</taxon>
        <taxon>Chloroflexales</taxon>
        <taxon>Chloroflexineae</taxon>
        <taxon>Chloroflexaceae</taxon>
        <taxon>Chloroflexus</taxon>
    </lineage>
</organism>
<dbReference type="STRING" id="326427.Cagg_1279"/>
<dbReference type="RefSeq" id="WP_012616551.1">
    <property type="nucleotide sequence ID" value="NC_011831.1"/>
</dbReference>